<dbReference type="PANTHER" id="PTHR43809">
    <property type="entry name" value="NITRITE REDUCTASE (NADH) LARGE SUBUNIT"/>
    <property type="match status" value="1"/>
</dbReference>
<dbReference type="GO" id="GO:0051539">
    <property type="term" value="F:4 iron, 4 sulfur cluster binding"/>
    <property type="evidence" value="ECO:0007669"/>
    <property type="project" value="UniProtKB-KW"/>
</dbReference>
<keyword evidence="3" id="KW-0004">4Fe-4S</keyword>
<dbReference type="GO" id="GO:0050311">
    <property type="term" value="F:sulfite reductase (ferredoxin) activity"/>
    <property type="evidence" value="ECO:0007669"/>
    <property type="project" value="UniProtKB-EC"/>
</dbReference>
<evidence type="ECO:0000256" key="8">
    <source>
        <dbReference type="ARBA" id="ARBA00023004"/>
    </source>
</evidence>
<dbReference type="SUPFAM" id="SSF55124">
    <property type="entry name" value="Nitrite/Sulfite reductase N-terminal domain-like"/>
    <property type="match status" value="1"/>
</dbReference>
<evidence type="ECO:0000256" key="6">
    <source>
        <dbReference type="ARBA" id="ARBA00022784"/>
    </source>
</evidence>
<comment type="function">
    <text evidence="1">Catalyzes the reduction of sulfite to sulfide, a step in the biosynthesis of sulfur-containing amino acids and cofactors.</text>
</comment>
<dbReference type="InterPro" id="IPR005117">
    <property type="entry name" value="NiRdtase/SiRdtase_haem-b_fer"/>
</dbReference>
<dbReference type="GO" id="GO:0020037">
    <property type="term" value="F:heme binding"/>
    <property type="evidence" value="ECO:0007669"/>
    <property type="project" value="InterPro"/>
</dbReference>
<evidence type="ECO:0000256" key="5">
    <source>
        <dbReference type="ARBA" id="ARBA00022723"/>
    </source>
</evidence>
<dbReference type="InterPro" id="IPR052034">
    <property type="entry name" value="NasD-like"/>
</dbReference>
<evidence type="ECO:0000256" key="3">
    <source>
        <dbReference type="ARBA" id="ARBA00022485"/>
    </source>
</evidence>
<dbReference type="InterPro" id="IPR045854">
    <property type="entry name" value="NO2/SO3_Rdtase_4Fe4S_sf"/>
</dbReference>
<dbReference type="PANTHER" id="PTHR43809:SF1">
    <property type="entry name" value="NITRITE REDUCTASE (NADH) LARGE SUBUNIT"/>
    <property type="match status" value="1"/>
</dbReference>
<keyword evidence="14" id="KW-1185">Reference proteome</keyword>
<accession>A0A1G7Y1N8</accession>
<dbReference type="Gene3D" id="3.30.413.10">
    <property type="entry name" value="Sulfite Reductase Hemoprotein, domain 1"/>
    <property type="match status" value="1"/>
</dbReference>
<keyword evidence="5" id="KW-0479">Metal-binding</keyword>
<dbReference type="Proteomes" id="UP000198967">
    <property type="component" value="Unassembled WGS sequence"/>
</dbReference>
<evidence type="ECO:0000256" key="1">
    <source>
        <dbReference type="ARBA" id="ARBA00003247"/>
    </source>
</evidence>
<evidence type="ECO:0000256" key="2">
    <source>
        <dbReference type="ARBA" id="ARBA00012353"/>
    </source>
</evidence>
<dbReference type="AlphaFoldDB" id="A0A1G7Y1N8"/>
<proteinExistence type="predicted"/>
<evidence type="ECO:0000256" key="4">
    <source>
        <dbReference type="ARBA" id="ARBA00022617"/>
    </source>
</evidence>
<evidence type="ECO:0000256" key="7">
    <source>
        <dbReference type="ARBA" id="ARBA00023002"/>
    </source>
</evidence>
<dbReference type="Pfam" id="PF01077">
    <property type="entry name" value="NIR_SIR"/>
    <property type="match status" value="1"/>
</dbReference>
<feature type="domain" description="Nitrite/Sulfite reductase ferredoxin-like" evidence="12">
    <location>
        <begin position="53"/>
        <end position="116"/>
    </location>
</feature>
<evidence type="ECO:0000313" key="14">
    <source>
        <dbReference type="Proteomes" id="UP000198967"/>
    </source>
</evidence>
<keyword evidence="9" id="KW-0411">Iron-sulfur</keyword>
<dbReference type="InterPro" id="IPR036136">
    <property type="entry name" value="Nit/Sulf_reduc_fer-like_dom_sf"/>
</dbReference>
<comment type="catalytic activity">
    <reaction evidence="10">
        <text>hydrogen sulfide + 6 oxidized [2Fe-2S]-[ferredoxin] + 3 H2O = sulfite + 6 reduced [2Fe-2S]-[ferredoxin] + 7 H(+)</text>
        <dbReference type="Rhea" id="RHEA:23132"/>
        <dbReference type="Rhea" id="RHEA-COMP:10000"/>
        <dbReference type="Rhea" id="RHEA-COMP:10001"/>
        <dbReference type="ChEBI" id="CHEBI:15377"/>
        <dbReference type="ChEBI" id="CHEBI:15378"/>
        <dbReference type="ChEBI" id="CHEBI:17359"/>
        <dbReference type="ChEBI" id="CHEBI:29919"/>
        <dbReference type="ChEBI" id="CHEBI:33737"/>
        <dbReference type="ChEBI" id="CHEBI:33738"/>
        <dbReference type="EC" id="1.8.7.1"/>
    </reaction>
</comment>
<keyword evidence="8" id="KW-0408">Iron</keyword>
<dbReference type="InterPro" id="IPR006066">
    <property type="entry name" value="NO2/SO3_Rdtase_FeS/sirohaem_BS"/>
</dbReference>
<evidence type="ECO:0000259" key="11">
    <source>
        <dbReference type="Pfam" id="PF01077"/>
    </source>
</evidence>
<keyword evidence="6" id="KW-0883">Thioether bond</keyword>
<evidence type="ECO:0000259" key="12">
    <source>
        <dbReference type="Pfam" id="PF03460"/>
    </source>
</evidence>
<dbReference type="STRING" id="366584.SAMN05216377_116155"/>
<keyword evidence="7" id="KW-0560">Oxidoreductase</keyword>
<reference evidence="13 14" key="1">
    <citation type="submission" date="2016-10" db="EMBL/GenBank/DDBJ databases">
        <authorList>
            <person name="de Groot N.N."/>
        </authorList>
    </citation>
    <scope>NUCLEOTIDE SEQUENCE [LARGE SCALE GENOMIC DNA]</scope>
    <source>
        <strain evidence="13 14">CGMCC 4.3143</strain>
    </source>
</reference>
<dbReference type="EMBL" id="FNBE01000016">
    <property type="protein sequence ID" value="SDG90304.1"/>
    <property type="molecule type" value="Genomic_DNA"/>
</dbReference>
<dbReference type="Gene3D" id="3.90.480.20">
    <property type="match status" value="1"/>
</dbReference>
<dbReference type="InterPro" id="IPR006067">
    <property type="entry name" value="NO2/SO3_Rdtase_4Fe4S_dom"/>
</dbReference>
<organism evidence="13 14">
    <name type="scientific">Pseudonocardia oroxyli</name>
    <dbReference type="NCBI Taxonomy" id="366584"/>
    <lineage>
        <taxon>Bacteria</taxon>
        <taxon>Bacillati</taxon>
        <taxon>Actinomycetota</taxon>
        <taxon>Actinomycetes</taxon>
        <taxon>Pseudonocardiales</taxon>
        <taxon>Pseudonocardiaceae</taxon>
        <taxon>Pseudonocardia</taxon>
    </lineage>
</organism>
<evidence type="ECO:0000313" key="13">
    <source>
        <dbReference type="EMBL" id="SDG90304.1"/>
    </source>
</evidence>
<keyword evidence="4" id="KW-0349">Heme</keyword>
<protein>
    <recommendedName>
        <fullName evidence="2">assimilatory sulfite reductase (ferredoxin)</fullName>
        <ecNumber evidence="2">1.8.7.1</ecNumber>
    </recommendedName>
</protein>
<dbReference type="SUPFAM" id="SSF56014">
    <property type="entry name" value="Nitrite and sulphite reductase 4Fe-4S domain-like"/>
    <property type="match status" value="1"/>
</dbReference>
<evidence type="ECO:0000256" key="10">
    <source>
        <dbReference type="ARBA" id="ARBA00049518"/>
    </source>
</evidence>
<dbReference type="Pfam" id="PF03460">
    <property type="entry name" value="NIR_SIR_ferr"/>
    <property type="match status" value="1"/>
</dbReference>
<evidence type="ECO:0000256" key="9">
    <source>
        <dbReference type="ARBA" id="ARBA00023014"/>
    </source>
</evidence>
<gene>
    <name evidence="13" type="ORF">SAMN05216377_116155</name>
</gene>
<dbReference type="EC" id="1.8.7.1" evidence="2"/>
<sequence>MPQGRLLGVVEPVDEQLAGSKMALTSLLRTVWPGEFVDERDARFINDRVHANIQRDGTFSVVPQIKGGVTTPDQLRRLADVADKYRVPMVKITGGQRIDLLGVRKQDLPAVWADLDMPSGYAYVKSFRTVKTCVGTDYCRFGLGDSTGLGVAIEQRYQGLESPAKLDLAVAGCPRNCSEALVKDVGLVGVTVFAVSEEDGDVVVEL</sequence>
<name>A0A1G7Y1N8_PSEOR</name>
<feature type="domain" description="Nitrite/sulphite reductase 4Fe-4S" evidence="11">
    <location>
        <begin position="125"/>
        <end position="191"/>
    </location>
</feature>
<dbReference type="PRINTS" id="PR00397">
    <property type="entry name" value="SIROHAEM"/>
</dbReference>
<dbReference type="GO" id="GO:0046872">
    <property type="term" value="F:metal ion binding"/>
    <property type="evidence" value="ECO:0007669"/>
    <property type="project" value="UniProtKB-KW"/>
</dbReference>